<dbReference type="Proteomes" id="UP001443914">
    <property type="component" value="Unassembled WGS sequence"/>
</dbReference>
<evidence type="ECO:0000256" key="5">
    <source>
        <dbReference type="ARBA" id="ARBA00023180"/>
    </source>
</evidence>
<dbReference type="PANTHER" id="PTHR47967">
    <property type="entry name" value="OS07G0603500 PROTEIN-RELATED"/>
    <property type="match status" value="1"/>
</dbReference>
<dbReference type="AlphaFoldDB" id="A0AAW1NJ22"/>
<proteinExistence type="inferred from homology"/>
<dbReference type="InterPro" id="IPR001969">
    <property type="entry name" value="Aspartic_peptidase_AS"/>
</dbReference>
<organism evidence="7 8">
    <name type="scientific">Saponaria officinalis</name>
    <name type="common">Common soapwort</name>
    <name type="synonym">Lychnis saponaria</name>
    <dbReference type="NCBI Taxonomy" id="3572"/>
    <lineage>
        <taxon>Eukaryota</taxon>
        <taxon>Viridiplantae</taxon>
        <taxon>Streptophyta</taxon>
        <taxon>Embryophyta</taxon>
        <taxon>Tracheophyta</taxon>
        <taxon>Spermatophyta</taxon>
        <taxon>Magnoliopsida</taxon>
        <taxon>eudicotyledons</taxon>
        <taxon>Gunneridae</taxon>
        <taxon>Pentapetalae</taxon>
        <taxon>Caryophyllales</taxon>
        <taxon>Caryophyllaceae</taxon>
        <taxon>Caryophylleae</taxon>
        <taxon>Saponaria</taxon>
    </lineage>
</organism>
<comment type="similarity">
    <text evidence="1">Belongs to the peptidase A1 family.</text>
</comment>
<evidence type="ECO:0000313" key="8">
    <source>
        <dbReference type="Proteomes" id="UP001443914"/>
    </source>
</evidence>
<evidence type="ECO:0000256" key="3">
    <source>
        <dbReference type="ARBA" id="ARBA00022750"/>
    </source>
</evidence>
<dbReference type="GO" id="GO:0005576">
    <property type="term" value="C:extracellular region"/>
    <property type="evidence" value="ECO:0007669"/>
    <property type="project" value="TreeGrafter"/>
</dbReference>
<evidence type="ECO:0000256" key="1">
    <source>
        <dbReference type="ARBA" id="ARBA00007447"/>
    </source>
</evidence>
<evidence type="ECO:0000256" key="4">
    <source>
        <dbReference type="ARBA" id="ARBA00022801"/>
    </source>
</evidence>
<keyword evidence="2" id="KW-0645">Protease</keyword>
<dbReference type="GO" id="GO:0006508">
    <property type="term" value="P:proteolysis"/>
    <property type="evidence" value="ECO:0007669"/>
    <property type="project" value="UniProtKB-KW"/>
</dbReference>
<dbReference type="InterPro" id="IPR034161">
    <property type="entry name" value="Pepsin-like_plant"/>
</dbReference>
<dbReference type="EMBL" id="JBDFQZ010000001">
    <property type="protein sequence ID" value="KAK9757370.1"/>
    <property type="molecule type" value="Genomic_DNA"/>
</dbReference>
<dbReference type="PROSITE" id="PS51767">
    <property type="entry name" value="PEPTIDASE_A1"/>
    <property type="match status" value="1"/>
</dbReference>
<dbReference type="PANTHER" id="PTHR47967:SF128">
    <property type="entry name" value="ASPARTIC PROTEINASE CDR1-LIKE"/>
    <property type="match status" value="1"/>
</dbReference>
<dbReference type="CDD" id="cd05476">
    <property type="entry name" value="pepsin_A_like_plant"/>
    <property type="match status" value="1"/>
</dbReference>
<evidence type="ECO:0000313" key="7">
    <source>
        <dbReference type="EMBL" id="KAK9757370.1"/>
    </source>
</evidence>
<dbReference type="InterPro" id="IPR051708">
    <property type="entry name" value="Plant_Aspart_Prot_A1"/>
</dbReference>
<protein>
    <recommendedName>
        <fullName evidence="6">Peptidase A1 domain-containing protein</fullName>
    </recommendedName>
</protein>
<dbReference type="PROSITE" id="PS00141">
    <property type="entry name" value="ASP_PROTEASE"/>
    <property type="match status" value="1"/>
</dbReference>
<dbReference type="Gene3D" id="2.40.70.10">
    <property type="entry name" value="Acid Proteases"/>
    <property type="match status" value="2"/>
</dbReference>
<evidence type="ECO:0000259" key="6">
    <source>
        <dbReference type="PROSITE" id="PS51767"/>
    </source>
</evidence>
<comment type="caution">
    <text evidence="7">The sequence shown here is derived from an EMBL/GenBank/DDBJ whole genome shotgun (WGS) entry which is preliminary data.</text>
</comment>
<dbReference type="InterPro" id="IPR021109">
    <property type="entry name" value="Peptidase_aspartic_dom_sf"/>
</dbReference>
<evidence type="ECO:0000256" key="2">
    <source>
        <dbReference type="ARBA" id="ARBA00022670"/>
    </source>
</evidence>
<gene>
    <name evidence="7" type="ORF">RND81_01G157800</name>
</gene>
<accession>A0AAW1NJ22</accession>
<dbReference type="InterPro" id="IPR033121">
    <property type="entry name" value="PEPTIDASE_A1"/>
</dbReference>
<keyword evidence="8" id="KW-1185">Reference proteome</keyword>
<keyword evidence="3" id="KW-0064">Aspartyl protease</keyword>
<dbReference type="GO" id="GO:0004190">
    <property type="term" value="F:aspartic-type endopeptidase activity"/>
    <property type="evidence" value="ECO:0007669"/>
    <property type="project" value="UniProtKB-KW"/>
</dbReference>
<feature type="domain" description="Peptidase A1" evidence="6">
    <location>
        <begin position="105"/>
        <end position="469"/>
    </location>
</feature>
<name>A0AAW1NJ22_SAPOF</name>
<reference evidence="7" key="1">
    <citation type="submission" date="2024-03" db="EMBL/GenBank/DDBJ databases">
        <title>WGS assembly of Saponaria officinalis var. Norfolk2.</title>
        <authorList>
            <person name="Jenkins J."/>
            <person name="Shu S."/>
            <person name="Grimwood J."/>
            <person name="Barry K."/>
            <person name="Goodstein D."/>
            <person name="Schmutz J."/>
            <person name="Leebens-Mack J."/>
            <person name="Osbourn A."/>
        </authorList>
    </citation>
    <scope>NUCLEOTIDE SEQUENCE [LARGE SCALE GENOMIC DNA]</scope>
    <source>
        <strain evidence="7">JIC</strain>
    </source>
</reference>
<dbReference type="InterPro" id="IPR032861">
    <property type="entry name" value="TAXi_N"/>
</dbReference>
<dbReference type="InterPro" id="IPR032799">
    <property type="entry name" value="TAXi_C"/>
</dbReference>
<keyword evidence="4" id="KW-0378">Hydrolase</keyword>
<keyword evidence="5" id="KW-0325">Glycoprotein</keyword>
<dbReference type="Pfam" id="PF14541">
    <property type="entry name" value="TAXi_C"/>
    <property type="match status" value="1"/>
</dbReference>
<dbReference type="SUPFAM" id="SSF50630">
    <property type="entry name" value="Acid proteases"/>
    <property type="match status" value="1"/>
</dbReference>
<dbReference type="Pfam" id="PF14543">
    <property type="entry name" value="TAXi_N"/>
    <property type="match status" value="1"/>
</dbReference>
<sequence length="477" mass="55348">MAIHTMIKAISIVLKIFTFLLSVTSFHTKIPNGLTLKMIHRDSPDSPIYRANMTDKERMEDYIKMSNAKVKFLRMSIASNNKSSIYVNPNRATIRPSMIEQHHSYMVQVGIGTFENENPTSKFYYLYLDTASDIIWTQCEAARNKHFHQIDPLFPASRSSTYRPFSCISCPPVSKYEDNVCIMKSNYEDGSQLSSIIAVEVFTFATEGGHSRFIPDIIFGCGIDMQNFKEDDYLDNKISGIIGMGYGFYGFMEQTQMIFWGIFSYCLQPIKTRYSSPMSTMYFRLGKDILPGPVTGLMSTPIFRYKDFNQYYLTLEDISVDSRKLNMQPYFFTIKDNGSGGFIIDSGATLTYIIKGAYLIFKRAVRDFITLNNNNVREMRKPELRYDLCYRRYKNPKIVNIPTVTFHFSNNANYVIPTTDTFFVTTSEDRKDMYCMNFFENHEMSYLGVFHQANKRIIYDTRNSWLFFTPTDCSQEN</sequence>